<organism evidence="3 6">
    <name type="scientific">Oenococcus sicerae</name>
    <dbReference type="NCBI Taxonomy" id="2203724"/>
    <lineage>
        <taxon>Bacteria</taxon>
        <taxon>Bacillati</taxon>
        <taxon>Bacillota</taxon>
        <taxon>Bacilli</taxon>
        <taxon>Lactobacillales</taxon>
        <taxon>Lactobacillaceae</taxon>
        <taxon>Oenococcus</taxon>
    </lineage>
</organism>
<gene>
    <name evidence="4" type="ORF">DLJ48_04265</name>
    <name evidence="3" type="ORF">EVC35_04200</name>
</gene>
<dbReference type="AlphaFoldDB" id="A0AAJ1RCG4"/>
<protein>
    <submittedName>
        <fullName evidence="4">PH domain-containing protein</fullName>
    </submittedName>
</protein>
<dbReference type="Pfam" id="PF03703">
    <property type="entry name" value="bPH_2"/>
    <property type="match status" value="1"/>
</dbReference>
<evidence type="ECO:0000313" key="4">
    <source>
        <dbReference type="EMBL" id="QAS69789.1"/>
    </source>
</evidence>
<feature type="transmembrane region" description="Helical" evidence="1">
    <location>
        <begin position="12"/>
        <end position="36"/>
    </location>
</feature>
<dbReference type="EMBL" id="SDWY01000002">
    <property type="protein sequence ID" value="MDN6900207.1"/>
    <property type="molecule type" value="Genomic_DNA"/>
</dbReference>
<dbReference type="Proteomes" id="UP000286907">
    <property type="component" value="Chromosome"/>
</dbReference>
<reference evidence="3" key="2">
    <citation type="submission" date="2019-01" db="EMBL/GenBank/DDBJ databases">
        <title>Oenococcus sicerae UCMA17102.</title>
        <authorList>
            <person name="Cousin F.J."/>
            <person name="Le Guellec R."/>
            <person name="Cretenet M."/>
        </authorList>
    </citation>
    <scope>NUCLEOTIDE SEQUENCE</scope>
    <source>
        <strain evidence="3">UCMA17102</strain>
    </source>
</reference>
<accession>A0AAJ1RCG4</accession>
<evidence type="ECO:0000313" key="3">
    <source>
        <dbReference type="EMBL" id="MDN6900207.1"/>
    </source>
</evidence>
<keyword evidence="5" id="KW-1185">Reference proteome</keyword>
<evidence type="ECO:0000313" key="6">
    <source>
        <dbReference type="Proteomes" id="UP001167919"/>
    </source>
</evidence>
<reference evidence="4 5" key="1">
    <citation type="journal article" date="2019" name="Syst. Appl. Microbiol.">
        <title>Oenococcus sicerae sp. nov., isolated from French cider.</title>
        <authorList>
            <person name="Cousin F.J."/>
            <person name="Le Guellec R."/>
            <person name="Chagnot C."/>
            <person name="Goux D."/>
            <person name="Dalmasso M."/>
            <person name="Laplace J.M."/>
            <person name="Cretenet M."/>
        </authorList>
    </citation>
    <scope>NUCLEOTIDE SEQUENCE [LARGE SCALE GENOMIC DNA]</scope>
    <source>
        <strain evidence="4 5">UCMA 15228</strain>
    </source>
</reference>
<evidence type="ECO:0000256" key="1">
    <source>
        <dbReference type="SAM" id="Phobius"/>
    </source>
</evidence>
<keyword evidence="1" id="KW-1133">Transmembrane helix</keyword>
<reference evidence="4" key="3">
    <citation type="submission" date="2020-01" db="EMBL/GenBank/DDBJ databases">
        <authorList>
            <person name="Cousin F.J."/>
            <person name="Le Guellec R."/>
            <person name="Cretenet M."/>
        </authorList>
    </citation>
    <scope>NUCLEOTIDE SEQUENCE</scope>
    <source>
        <strain evidence="4">UCMA 15228</strain>
    </source>
</reference>
<keyword evidence="1" id="KW-0812">Transmembrane</keyword>
<evidence type="ECO:0000259" key="2">
    <source>
        <dbReference type="Pfam" id="PF03703"/>
    </source>
</evidence>
<name>A0AAJ1RCG4_9LACO</name>
<feature type="transmembrane region" description="Helical" evidence="1">
    <location>
        <begin position="42"/>
        <end position="63"/>
    </location>
</feature>
<keyword evidence="1" id="KW-0472">Membrane</keyword>
<sequence>MNQTHKLPARIKITWLISALGNLCLLVIINIAIFFASRFWHLPAFIIYLVAALTLVAAFINFLSIPYRYRFWQYTITENAVEMQSGFVFRQRIAIPITRVQNVTLSAGPILQWQKLQKVTVATASTQHDIDGLEPITAEKLRDQIMDLAVEVQDDKS</sequence>
<dbReference type="RefSeq" id="WP_128686220.1">
    <property type="nucleotide sequence ID" value="NZ_CP029684.2"/>
</dbReference>
<dbReference type="Proteomes" id="UP001167919">
    <property type="component" value="Unassembled WGS sequence"/>
</dbReference>
<feature type="domain" description="YdbS-like PH" evidence="2">
    <location>
        <begin position="69"/>
        <end position="145"/>
    </location>
</feature>
<dbReference type="EMBL" id="CP029684">
    <property type="protein sequence ID" value="QAS69789.1"/>
    <property type="molecule type" value="Genomic_DNA"/>
</dbReference>
<dbReference type="PANTHER" id="PTHR34473:SF2">
    <property type="entry name" value="UPF0699 TRANSMEMBRANE PROTEIN YDBT"/>
    <property type="match status" value="1"/>
</dbReference>
<evidence type="ECO:0000313" key="5">
    <source>
        <dbReference type="Proteomes" id="UP000286907"/>
    </source>
</evidence>
<dbReference type="InterPro" id="IPR005182">
    <property type="entry name" value="YdbS-like_PH"/>
</dbReference>
<dbReference type="PANTHER" id="PTHR34473">
    <property type="entry name" value="UPF0699 TRANSMEMBRANE PROTEIN YDBS"/>
    <property type="match status" value="1"/>
</dbReference>
<proteinExistence type="predicted"/>